<organism evidence="1">
    <name type="scientific">Lepeophtheirus salmonis</name>
    <name type="common">Salmon louse</name>
    <name type="synonym">Caligus salmonis</name>
    <dbReference type="NCBI Taxonomy" id="72036"/>
    <lineage>
        <taxon>Eukaryota</taxon>
        <taxon>Metazoa</taxon>
        <taxon>Ecdysozoa</taxon>
        <taxon>Arthropoda</taxon>
        <taxon>Crustacea</taxon>
        <taxon>Multicrustacea</taxon>
        <taxon>Hexanauplia</taxon>
        <taxon>Copepoda</taxon>
        <taxon>Siphonostomatoida</taxon>
        <taxon>Caligidae</taxon>
        <taxon>Lepeophtheirus</taxon>
    </lineage>
</organism>
<sequence length="48" mass="5886">SPQKNWQPSLRLTRFKRDTHAKSQHTVQRCSEPQRTHTQTLLYIYVYR</sequence>
<protein>
    <submittedName>
        <fullName evidence="1">Uncharacterized protein</fullName>
    </submittedName>
</protein>
<dbReference type="AlphaFoldDB" id="A0A0K2VDB3"/>
<feature type="non-terminal residue" evidence="1">
    <location>
        <position position="1"/>
    </location>
</feature>
<evidence type="ECO:0000313" key="1">
    <source>
        <dbReference type="EMBL" id="CDW48474.1"/>
    </source>
</evidence>
<reference evidence="1" key="1">
    <citation type="submission" date="2014-05" db="EMBL/GenBank/DDBJ databases">
        <authorList>
            <person name="Chronopoulou M."/>
        </authorList>
    </citation>
    <scope>NUCLEOTIDE SEQUENCE</scope>
    <source>
        <tissue evidence="1">Whole organism</tissue>
    </source>
</reference>
<name>A0A0K2VDB3_LEPSM</name>
<accession>A0A0K2VDB3</accession>
<proteinExistence type="predicted"/>
<dbReference type="EMBL" id="HACA01031113">
    <property type="protein sequence ID" value="CDW48474.1"/>
    <property type="molecule type" value="Transcribed_RNA"/>
</dbReference>